<feature type="domain" description="SOCS box" evidence="6">
    <location>
        <begin position="341"/>
        <end position="391"/>
    </location>
</feature>
<proteinExistence type="inferred from homology"/>
<dbReference type="InterPro" id="IPR003877">
    <property type="entry name" value="SPRY_dom"/>
</dbReference>
<evidence type="ECO:0000256" key="4">
    <source>
        <dbReference type="ARBA" id="ARBA00022490"/>
    </source>
</evidence>
<dbReference type="InterPro" id="IPR001496">
    <property type="entry name" value="SOCS_box"/>
</dbReference>
<evidence type="ECO:0000256" key="1">
    <source>
        <dbReference type="ARBA" id="ARBA00004496"/>
    </source>
</evidence>
<dbReference type="SUPFAM" id="SSF158235">
    <property type="entry name" value="SOCS box-like"/>
    <property type="match status" value="1"/>
</dbReference>
<evidence type="ECO:0000259" key="6">
    <source>
        <dbReference type="PROSITE" id="PS50225"/>
    </source>
</evidence>
<dbReference type="Pfam" id="PF07525">
    <property type="entry name" value="SOCS_box"/>
    <property type="match status" value="1"/>
</dbReference>
<dbReference type="InterPro" id="IPR013320">
    <property type="entry name" value="ConA-like_dom_sf"/>
</dbReference>
<dbReference type="PANTHER" id="PTHR12245">
    <property type="entry name" value="SPRY DOMAIN CONTAINING SOCS BOX PROTEIN"/>
    <property type="match status" value="1"/>
</dbReference>
<dbReference type="SMART" id="SM00969">
    <property type="entry name" value="SOCS_box"/>
    <property type="match status" value="1"/>
</dbReference>
<dbReference type="InterPro" id="IPR050672">
    <property type="entry name" value="FBXO45-Fsn/SPSB_families"/>
</dbReference>
<dbReference type="Gene3D" id="2.60.120.920">
    <property type="match status" value="1"/>
</dbReference>
<comment type="caution">
    <text evidence="7">The sequence shown here is derived from an EMBL/GenBank/DDBJ whole genome shotgun (WGS) entry which is preliminary data.</text>
</comment>
<keyword evidence="4" id="KW-0963">Cytoplasm</keyword>
<dbReference type="PROSITE" id="PS50188">
    <property type="entry name" value="B302_SPRY"/>
    <property type="match status" value="1"/>
</dbReference>
<evidence type="ECO:0000256" key="3">
    <source>
        <dbReference type="ARBA" id="ARBA00010910"/>
    </source>
</evidence>
<evidence type="ECO:0008006" key="9">
    <source>
        <dbReference type="Google" id="ProtNLM"/>
    </source>
</evidence>
<evidence type="ECO:0000259" key="5">
    <source>
        <dbReference type="PROSITE" id="PS50188"/>
    </source>
</evidence>
<feature type="domain" description="B30.2/SPRY" evidence="5">
    <location>
        <begin position="35"/>
        <end position="236"/>
    </location>
</feature>
<evidence type="ECO:0000256" key="2">
    <source>
        <dbReference type="ARBA" id="ARBA00004906"/>
    </source>
</evidence>
<dbReference type="CDD" id="cd12906">
    <property type="entry name" value="SPRY_SOCS1-2-4"/>
    <property type="match status" value="1"/>
</dbReference>
<evidence type="ECO:0000313" key="8">
    <source>
        <dbReference type="Proteomes" id="UP001476798"/>
    </source>
</evidence>
<dbReference type="InterPro" id="IPR036036">
    <property type="entry name" value="SOCS_box-like_dom_sf"/>
</dbReference>
<dbReference type="Gene3D" id="1.10.750.20">
    <property type="entry name" value="SOCS box"/>
    <property type="match status" value="1"/>
</dbReference>
<comment type="pathway">
    <text evidence="2">Protein modification; protein ubiquitination.</text>
</comment>
<name>A0ABV0PY99_9TELE</name>
<dbReference type="SUPFAM" id="SSF49899">
    <property type="entry name" value="Concanavalin A-like lectins/glucanases"/>
    <property type="match status" value="1"/>
</dbReference>
<gene>
    <name evidence="7" type="ORF">GOODEAATRI_015619</name>
</gene>
<accession>A0ABV0PY99</accession>
<dbReference type="EMBL" id="JAHRIO010091124">
    <property type="protein sequence ID" value="MEQ2188491.1"/>
    <property type="molecule type" value="Genomic_DNA"/>
</dbReference>
<reference evidence="7 8" key="1">
    <citation type="submission" date="2021-06" db="EMBL/GenBank/DDBJ databases">
        <authorList>
            <person name="Palmer J.M."/>
        </authorList>
    </citation>
    <scope>NUCLEOTIDE SEQUENCE [LARGE SCALE GENOMIC DNA]</scope>
    <source>
        <strain evidence="7 8">GA_2019</strain>
        <tissue evidence="7">Muscle</tissue>
    </source>
</reference>
<keyword evidence="8" id="KW-1185">Reference proteome</keyword>
<dbReference type="InterPro" id="IPR043136">
    <property type="entry name" value="B30.2/SPRY_sf"/>
</dbReference>
<protein>
    <recommendedName>
        <fullName evidence="9">SPRY domain-containing SOCS box protein 4</fullName>
    </recommendedName>
</protein>
<dbReference type="PROSITE" id="PS50225">
    <property type="entry name" value="SOCS"/>
    <property type="match status" value="1"/>
</dbReference>
<organism evidence="7 8">
    <name type="scientific">Goodea atripinnis</name>
    <dbReference type="NCBI Taxonomy" id="208336"/>
    <lineage>
        <taxon>Eukaryota</taxon>
        <taxon>Metazoa</taxon>
        <taxon>Chordata</taxon>
        <taxon>Craniata</taxon>
        <taxon>Vertebrata</taxon>
        <taxon>Euteleostomi</taxon>
        <taxon>Actinopterygii</taxon>
        <taxon>Neopterygii</taxon>
        <taxon>Teleostei</taxon>
        <taxon>Neoteleostei</taxon>
        <taxon>Acanthomorphata</taxon>
        <taxon>Ovalentaria</taxon>
        <taxon>Atherinomorphae</taxon>
        <taxon>Cyprinodontiformes</taxon>
        <taxon>Goodeidae</taxon>
        <taxon>Goodea</taxon>
    </lineage>
</organism>
<comment type="subcellular location">
    <subcellularLocation>
        <location evidence="1">Cytoplasm</location>
    </subcellularLocation>
</comment>
<dbReference type="PANTHER" id="PTHR12245:SF3">
    <property type="entry name" value="SPRY DOMAIN-CONTAINING SOCS BOX PROTEIN 4"/>
    <property type="match status" value="1"/>
</dbReference>
<dbReference type="Pfam" id="PF00622">
    <property type="entry name" value="SPRY"/>
    <property type="match status" value="1"/>
</dbReference>
<sequence>MGQKISGSIKSVDVRGEPSFRPVRRELRGPDFCRPPRLDLLLDMPPANPETQLRHAWNSDDRSLNVFVKEDDKLTFHRHPVAQSTDCIRGRIGYTRGLHVWRIHWPARQRGTHAVVGVATAEAALHSVGYTALVGSDSESWGWDLGRNRLYHDGKNRPGTSLAPTYPSFLEPDESFVLPDCLTVILDMDEGTLSFMVDGQYLGVAFRGLKGKKLYPIVSAVWGHCEVSIRYVNGLDRPFVALGNPYHGDRLVSAVIGWFSVCRIITTLPPSGESLPSDASVLGRVCNNVFMPRLASFRLCAAEISAAGAVLGHMAHPRGLWWDQTGSWSRCLLQLGLDSNYVSLALSFTAEPLPLMDLCRRVARLALGRERIHHIETLPLPQTLKNYLQYQ</sequence>
<evidence type="ECO:0000313" key="7">
    <source>
        <dbReference type="EMBL" id="MEQ2188491.1"/>
    </source>
</evidence>
<dbReference type="InterPro" id="IPR001870">
    <property type="entry name" value="B30.2/SPRY"/>
</dbReference>
<dbReference type="SMART" id="SM00449">
    <property type="entry name" value="SPRY"/>
    <property type="match status" value="1"/>
</dbReference>
<dbReference type="Proteomes" id="UP001476798">
    <property type="component" value="Unassembled WGS sequence"/>
</dbReference>
<comment type="similarity">
    <text evidence="3">Belongs to the SPSB family.</text>
</comment>